<dbReference type="EMBL" id="JYDP01000740">
    <property type="protein sequence ID" value="KRY99675.1"/>
    <property type="molecule type" value="Genomic_DNA"/>
</dbReference>
<comment type="caution">
    <text evidence="1">The sequence shown here is derived from an EMBL/GenBank/DDBJ whole genome shotgun (WGS) entry which is preliminary data.</text>
</comment>
<sequence>MSMSDSYECYAKPFLINLSEDGSKLAEMGKNSSA</sequence>
<keyword evidence="2" id="KW-1185">Reference proteome</keyword>
<evidence type="ECO:0000313" key="1">
    <source>
        <dbReference type="EMBL" id="KRY99675.1"/>
    </source>
</evidence>
<protein>
    <submittedName>
        <fullName evidence="1">Uncharacterized protein</fullName>
    </submittedName>
</protein>
<dbReference type="AlphaFoldDB" id="A0A0V1GN14"/>
<reference evidence="1 2" key="1">
    <citation type="submission" date="2015-01" db="EMBL/GenBank/DDBJ databases">
        <title>Evolution of Trichinella species and genotypes.</title>
        <authorList>
            <person name="Korhonen P.K."/>
            <person name="Edoardo P."/>
            <person name="Giuseppe L.R."/>
            <person name="Gasser R.B."/>
        </authorList>
    </citation>
    <scope>NUCLEOTIDE SEQUENCE [LARGE SCALE GENOMIC DNA]</scope>
    <source>
        <strain evidence="1">ISS1029</strain>
    </source>
</reference>
<gene>
    <name evidence="1" type="ORF">T11_13042</name>
</gene>
<proteinExistence type="predicted"/>
<name>A0A0V1GN14_9BILA</name>
<organism evidence="1 2">
    <name type="scientific">Trichinella zimbabwensis</name>
    <dbReference type="NCBI Taxonomy" id="268475"/>
    <lineage>
        <taxon>Eukaryota</taxon>
        <taxon>Metazoa</taxon>
        <taxon>Ecdysozoa</taxon>
        <taxon>Nematoda</taxon>
        <taxon>Enoplea</taxon>
        <taxon>Dorylaimia</taxon>
        <taxon>Trichinellida</taxon>
        <taxon>Trichinellidae</taxon>
        <taxon>Trichinella</taxon>
    </lineage>
</organism>
<evidence type="ECO:0000313" key="2">
    <source>
        <dbReference type="Proteomes" id="UP000055024"/>
    </source>
</evidence>
<dbReference type="Proteomes" id="UP000055024">
    <property type="component" value="Unassembled WGS sequence"/>
</dbReference>
<accession>A0A0V1GN14</accession>